<organism evidence="2 3">
    <name type="scientific">Zasmidium cellare ATCC 36951</name>
    <dbReference type="NCBI Taxonomy" id="1080233"/>
    <lineage>
        <taxon>Eukaryota</taxon>
        <taxon>Fungi</taxon>
        <taxon>Dikarya</taxon>
        <taxon>Ascomycota</taxon>
        <taxon>Pezizomycotina</taxon>
        <taxon>Dothideomycetes</taxon>
        <taxon>Dothideomycetidae</taxon>
        <taxon>Mycosphaerellales</taxon>
        <taxon>Mycosphaerellaceae</taxon>
        <taxon>Zasmidium</taxon>
    </lineage>
</organism>
<dbReference type="RefSeq" id="XP_033674767.1">
    <property type="nucleotide sequence ID" value="XM_033803509.1"/>
</dbReference>
<feature type="compositionally biased region" description="Polar residues" evidence="1">
    <location>
        <begin position="30"/>
        <end position="41"/>
    </location>
</feature>
<feature type="compositionally biased region" description="Basic and acidic residues" evidence="1">
    <location>
        <begin position="20"/>
        <end position="29"/>
    </location>
</feature>
<gene>
    <name evidence="2" type="ORF">M409DRAFT_16147</name>
</gene>
<feature type="region of interest" description="Disordered" evidence="1">
    <location>
        <begin position="1"/>
        <end position="127"/>
    </location>
</feature>
<name>A0A6A6D634_ZASCE</name>
<protein>
    <submittedName>
        <fullName evidence="2">Uncharacterized protein</fullName>
    </submittedName>
</protein>
<accession>A0A6A6D634</accession>
<keyword evidence="3" id="KW-1185">Reference proteome</keyword>
<evidence type="ECO:0000256" key="1">
    <source>
        <dbReference type="SAM" id="MobiDB-lite"/>
    </source>
</evidence>
<reference evidence="2" key="1">
    <citation type="journal article" date="2020" name="Stud. Mycol.">
        <title>101 Dothideomycetes genomes: a test case for predicting lifestyles and emergence of pathogens.</title>
        <authorList>
            <person name="Haridas S."/>
            <person name="Albert R."/>
            <person name="Binder M."/>
            <person name="Bloem J."/>
            <person name="Labutti K."/>
            <person name="Salamov A."/>
            <person name="Andreopoulos B."/>
            <person name="Baker S."/>
            <person name="Barry K."/>
            <person name="Bills G."/>
            <person name="Bluhm B."/>
            <person name="Cannon C."/>
            <person name="Castanera R."/>
            <person name="Culley D."/>
            <person name="Daum C."/>
            <person name="Ezra D."/>
            <person name="Gonzalez J."/>
            <person name="Henrissat B."/>
            <person name="Kuo A."/>
            <person name="Liang C."/>
            <person name="Lipzen A."/>
            <person name="Lutzoni F."/>
            <person name="Magnuson J."/>
            <person name="Mondo S."/>
            <person name="Nolan M."/>
            <person name="Ohm R."/>
            <person name="Pangilinan J."/>
            <person name="Park H.-J."/>
            <person name="Ramirez L."/>
            <person name="Alfaro M."/>
            <person name="Sun H."/>
            <person name="Tritt A."/>
            <person name="Yoshinaga Y."/>
            <person name="Zwiers L.-H."/>
            <person name="Turgeon B."/>
            <person name="Goodwin S."/>
            <person name="Spatafora J."/>
            <person name="Crous P."/>
            <person name="Grigoriev I."/>
        </authorList>
    </citation>
    <scope>NUCLEOTIDE SEQUENCE</scope>
    <source>
        <strain evidence="2">ATCC 36951</strain>
    </source>
</reference>
<proteinExistence type="predicted"/>
<evidence type="ECO:0000313" key="3">
    <source>
        <dbReference type="Proteomes" id="UP000799537"/>
    </source>
</evidence>
<sequence length="176" mass="19094">MVSTRRSQDIGQPPTTPSDAVRRSARIEHNTASPASGSISCGISRLSFNDPPSGARKKTPSTTKSLKRAFDDLEDSENEEVATGTPSKNHNVPKDRPASRSKNCRQTAAGEKNMSLSPDSEKEEFRSAPYSKNHIVPEDHPISCKSNNGLALHSAQMNSRSASMQDDMEAAVMVRL</sequence>
<dbReference type="AlphaFoldDB" id="A0A6A6D634"/>
<dbReference type="GeneID" id="54556781"/>
<dbReference type="Proteomes" id="UP000799537">
    <property type="component" value="Unassembled WGS sequence"/>
</dbReference>
<dbReference type="EMBL" id="ML993579">
    <property type="protein sequence ID" value="KAF2173878.1"/>
    <property type="molecule type" value="Genomic_DNA"/>
</dbReference>
<evidence type="ECO:0000313" key="2">
    <source>
        <dbReference type="EMBL" id="KAF2173878.1"/>
    </source>
</evidence>